<dbReference type="PANTHER" id="PTHR10000">
    <property type="entry name" value="PHOSPHOSERINE PHOSPHATASE"/>
    <property type="match status" value="1"/>
</dbReference>
<dbReference type="Proteomes" id="UP000187495">
    <property type="component" value="Unassembled WGS sequence"/>
</dbReference>
<gene>
    <name evidence="1" type="ORF">SAMN02745664_1222</name>
</gene>
<dbReference type="InterPro" id="IPR036412">
    <property type="entry name" value="HAD-like_sf"/>
</dbReference>
<dbReference type="InterPro" id="IPR000150">
    <property type="entry name" value="Cof"/>
</dbReference>
<dbReference type="STRING" id="34061.B0189_07435"/>
<keyword evidence="2" id="KW-1185">Reference proteome</keyword>
<dbReference type="Gene3D" id="3.30.1240.10">
    <property type="match status" value="1"/>
</dbReference>
<dbReference type="GO" id="GO:0000287">
    <property type="term" value="F:magnesium ion binding"/>
    <property type="evidence" value="ECO:0007669"/>
    <property type="project" value="UniProtKB-ARBA"/>
</dbReference>
<dbReference type="NCBIfam" id="TIGR01484">
    <property type="entry name" value="HAD-SF-IIB"/>
    <property type="match status" value="1"/>
</dbReference>
<dbReference type="SUPFAM" id="SSF56784">
    <property type="entry name" value="HAD-like"/>
    <property type="match status" value="1"/>
</dbReference>
<evidence type="ECO:0008006" key="3">
    <source>
        <dbReference type="Google" id="ProtNLM"/>
    </source>
</evidence>
<dbReference type="PANTHER" id="PTHR10000:SF25">
    <property type="entry name" value="PHOSPHATASE YKRA-RELATED"/>
    <property type="match status" value="1"/>
</dbReference>
<dbReference type="InterPro" id="IPR023214">
    <property type="entry name" value="HAD_sf"/>
</dbReference>
<evidence type="ECO:0000313" key="2">
    <source>
        <dbReference type="Proteomes" id="UP000187495"/>
    </source>
</evidence>
<dbReference type="InterPro" id="IPR006379">
    <property type="entry name" value="HAD-SF_hydro_IIB"/>
</dbReference>
<name>A0A1N7G2B4_9GAMM</name>
<reference evidence="2" key="1">
    <citation type="submission" date="2017-01" db="EMBL/GenBank/DDBJ databases">
        <authorList>
            <person name="Varghese N."/>
            <person name="Submissions S."/>
        </authorList>
    </citation>
    <scope>NUCLEOTIDE SEQUENCE [LARGE SCALE GENOMIC DNA]</scope>
    <source>
        <strain evidence="2">DSM 21768</strain>
    </source>
</reference>
<dbReference type="NCBIfam" id="TIGR00099">
    <property type="entry name" value="Cof-subfamily"/>
    <property type="match status" value="1"/>
</dbReference>
<dbReference type="EMBL" id="FTNU01000022">
    <property type="protein sequence ID" value="SIS06675.1"/>
    <property type="molecule type" value="Genomic_DNA"/>
</dbReference>
<accession>A0A1N7G2B4</accession>
<dbReference type="SFLD" id="SFLDS00003">
    <property type="entry name" value="Haloacid_Dehalogenase"/>
    <property type="match status" value="1"/>
</dbReference>
<sequence length="277" mass="31032">MTAQHRRLPKIIFFDIDDTLYIKDQHCIPASVKPALMSLKQRGVLLAIATGRSLGIFPDAIKELIDEVKIDYLITLNGQYTQYQGKKLFDYPLEDEQIHQILAYFRTKNIATACMSKDQVYALSVNDNLRTALGSLGIKYRLVNQDDICFAQPIYQILAFYRDCELDATPCLPATIKTTRWHDCAVDVLDKTSSKARAIKQLLASLAIDAQDAAAFGDHLNDLEMFEFVGTAIAMDNGHPAAKQAADIICPRHDENGIAKILHSLGWLRPESTFVTK</sequence>
<dbReference type="SFLD" id="SFLDG01140">
    <property type="entry name" value="C2.B:_Phosphomannomutase_and_P"/>
    <property type="match status" value="1"/>
</dbReference>
<dbReference type="Pfam" id="PF08282">
    <property type="entry name" value="Hydrolase_3"/>
    <property type="match status" value="1"/>
</dbReference>
<evidence type="ECO:0000313" key="1">
    <source>
        <dbReference type="EMBL" id="SIS06675.1"/>
    </source>
</evidence>
<protein>
    <recommendedName>
        <fullName evidence="3">Cof subfamily of IIB subfamily of haloacid dehalogenase superfamily/HAD-superfamily hydrolase, subfamily IIB</fullName>
    </recommendedName>
</protein>
<dbReference type="GO" id="GO:0005829">
    <property type="term" value="C:cytosol"/>
    <property type="evidence" value="ECO:0007669"/>
    <property type="project" value="TreeGrafter"/>
</dbReference>
<dbReference type="Gene3D" id="3.40.50.1000">
    <property type="entry name" value="HAD superfamily/HAD-like"/>
    <property type="match status" value="1"/>
</dbReference>
<dbReference type="AlphaFoldDB" id="A0A1N7G2B4"/>
<proteinExistence type="predicted"/>
<dbReference type="RefSeq" id="WP_076556067.1">
    <property type="nucleotide sequence ID" value="NZ_FTNU01000022.1"/>
</dbReference>
<organism evidence="1 2">
    <name type="scientific">Moraxella cuniculi DSM 21768</name>
    <dbReference type="NCBI Taxonomy" id="1122245"/>
    <lineage>
        <taxon>Bacteria</taxon>
        <taxon>Pseudomonadati</taxon>
        <taxon>Pseudomonadota</taxon>
        <taxon>Gammaproteobacteria</taxon>
        <taxon>Moraxellales</taxon>
        <taxon>Moraxellaceae</taxon>
        <taxon>Moraxella</taxon>
    </lineage>
</organism>
<dbReference type="GO" id="GO:0016791">
    <property type="term" value="F:phosphatase activity"/>
    <property type="evidence" value="ECO:0007669"/>
    <property type="project" value="TreeGrafter"/>
</dbReference>